<name>A0A164HVS7_9NOCA</name>
<dbReference type="Pfam" id="PF03796">
    <property type="entry name" value="DnaB_C"/>
    <property type="match status" value="1"/>
</dbReference>
<keyword evidence="3" id="KW-1185">Reference proteome</keyword>
<dbReference type="AlphaFoldDB" id="A0A164HVS7"/>
<dbReference type="GO" id="GO:0005524">
    <property type="term" value="F:ATP binding"/>
    <property type="evidence" value="ECO:0007669"/>
    <property type="project" value="InterPro"/>
</dbReference>
<dbReference type="EMBL" id="LWGR01000021">
    <property type="protein sequence ID" value="KZM68862.1"/>
    <property type="molecule type" value="Genomic_DNA"/>
</dbReference>
<protein>
    <recommendedName>
        <fullName evidence="1">SF4 helicase domain-containing protein</fullName>
    </recommendedName>
</protein>
<reference evidence="2 3" key="1">
    <citation type="submission" date="2016-04" db="EMBL/GenBank/DDBJ databases">
        <authorList>
            <person name="Evans L.H."/>
            <person name="Alamgir A."/>
            <person name="Owens N."/>
            <person name="Weber N.D."/>
            <person name="Virtaneva K."/>
            <person name="Barbian K."/>
            <person name="Babar A."/>
            <person name="Rosenke K."/>
        </authorList>
    </citation>
    <scope>NUCLEOTIDE SEQUENCE [LARGE SCALE GENOMIC DNA]</scope>
    <source>
        <strain evidence="2 3">IFM 0406</strain>
    </source>
</reference>
<dbReference type="SUPFAM" id="SSF52540">
    <property type="entry name" value="P-loop containing nucleoside triphosphate hydrolases"/>
    <property type="match status" value="1"/>
</dbReference>
<dbReference type="STRING" id="455432.AWN90_13825"/>
<dbReference type="OrthoDB" id="5144161at2"/>
<dbReference type="Proteomes" id="UP000076512">
    <property type="component" value="Unassembled WGS sequence"/>
</dbReference>
<proteinExistence type="predicted"/>
<accession>A0A164HVS7</accession>
<dbReference type="GO" id="GO:0006260">
    <property type="term" value="P:DNA replication"/>
    <property type="evidence" value="ECO:0007669"/>
    <property type="project" value="InterPro"/>
</dbReference>
<organism evidence="2 3">
    <name type="scientific">Nocardia terpenica</name>
    <dbReference type="NCBI Taxonomy" id="455432"/>
    <lineage>
        <taxon>Bacteria</taxon>
        <taxon>Bacillati</taxon>
        <taxon>Actinomycetota</taxon>
        <taxon>Actinomycetes</taxon>
        <taxon>Mycobacteriales</taxon>
        <taxon>Nocardiaceae</taxon>
        <taxon>Nocardia</taxon>
    </lineage>
</organism>
<dbReference type="Gene3D" id="3.40.50.300">
    <property type="entry name" value="P-loop containing nucleotide triphosphate hydrolases"/>
    <property type="match status" value="1"/>
</dbReference>
<sequence>MYTPLQSLYIRGSAGEPLPTVFQALEDKGTRFLRGQLVLISAGPGTGKSAFVLTLALRARVPTLYFSADSDAFTQATRSVSILTGWPLEKAAQAVRGDQLGDAASVFRGIPIRFNYEASPNLDNIENTIRAYEEVYGTFPELIVIDNVTNVRSGGDGDDDPFSGLESLMDYLHDMGRQTGACVIGLHHVTGSYNDADKAIPLSGVKGQITRVPEMVLTLHRRISDADYGVDTLYVSTVKNRGGKSDPSGADAAELEFVGDSMQIRDFLYPIT</sequence>
<dbReference type="InterPro" id="IPR007694">
    <property type="entry name" value="DNA_helicase_DnaB-like_C"/>
</dbReference>
<evidence type="ECO:0000259" key="1">
    <source>
        <dbReference type="Pfam" id="PF03796"/>
    </source>
</evidence>
<evidence type="ECO:0000313" key="2">
    <source>
        <dbReference type="EMBL" id="KZM68862.1"/>
    </source>
</evidence>
<dbReference type="InterPro" id="IPR027417">
    <property type="entry name" value="P-loop_NTPase"/>
</dbReference>
<feature type="domain" description="SF4 helicase" evidence="1">
    <location>
        <begin position="18"/>
        <end position="245"/>
    </location>
</feature>
<evidence type="ECO:0000313" key="3">
    <source>
        <dbReference type="Proteomes" id="UP000076512"/>
    </source>
</evidence>
<dbReference type="GO" id="GO:0003678">
    <property type="term" value="F:DNA helicase activity"/>
    <property type="evidence" value="ECO:0007669"/>
    <property type="project" value="InterPro"/>
</dbReference>
<comment type="caution">
    <text evidence="2">The sequence shown here is derived from an EMBL/GenBank/DDBJ whole genome shotgun (WGS) entry which is preliminary data.</text>
</comment>
<gene>
    <name evidence="2" type="ORF">AWN90_13825</name>
</gene>